<dbReference type="OrthoDB" id="2975793at2759"/>
<dbReference type="PANTHER" id="PTHR33112:SF12">
    <property type="entry name" value="HETEROKARYON INCOMPATIBILITY DOMAIN-CONTAINING PROTEIN"/>
    <property type="match status" value="1"/>
</dbReference>
<feature type="domain" description="Heterokaryon incompatibility" evidence="2">
    <location>
        <begin position="230"/>
        <end position="379"/>
    </location>
</feature>
<evidence type="ECO:0000256" key="1">
    <source>
        <dbReference type="SAM" id="MobiDB-lite"/>
    </source>
</evidence>
<comment type="caution">
    <text evidence="3">The sequence shown here is derived from an EMBL/GenBank/DDBJ whole genome shotgun (WGS) entry which is preliminary data.</text>
</comment>
<feature type="region of interest" description="Disordered" evidence="1">
    <location>
        <begin position="1"/>
        <end position="31"/>
    </location>
</feature>
<dbReference type="AlphaFoldDB" id="A0A8H3WQ19"/>
<feature type="compositionally biased region" description="Basic and acidic residues" evidence="1">
    <location>
        <begin position="9"/>
        <end position="29"/>
    </location>
</feature>
<proteinExistence type="predicted"/>
<name>A0A8H3WQ19_9PEZI</name>
<organism evidence="3 4">
    <name type="scientific">Colletotrichum asianum</name>
    <dbReference type="NCBI Taxonomy" id="702518"/>
    <lineage>
        <taxon>Eukaryota</taxon>
        <taxon>Fungi</taxon>
        <taxon>Dikarya</taxon>
        <taxon>Ascomycota</taxon>
        <taxon>Pezizomycotina</taxon>
        <taxon>Sordariomycetes</taxon>
        <taxon>Hypocreomycetidae</taxon>
        <taxon>Glomerellales</taxon>
        <taxon>Glomerellaceae</taxon>
        <taxon>Colletotrichum</taxon>
        <taxon>Colletotrichum gloeosporioides species complex</taxon>
    </lineage>
</organism>
<accession>A0A8H3WQ19</accession>
<evidence type="ECO:0000259" key="2">
    <source>
        <dbReference type="Pfam" id="PF06985"/>
    </source>
</evidence>
<protein>
    <recommendedName>
        <fullName evidence="2">Heterokaryon incompatibility domain-containing protein</fullName>
    </recommendedName>
</protein>
<dbReference type="InterPro" id="IPR010730">
    <property type="entry name" value="HET"/>
</dbReference>
<evidence type="ECO:0000313" key="4">
    <source>
        <dbReference type="Proteomes" id="UP000434172"/>
    </source>
</evidence>
<dbReference type="PANTHER" id="PTHR33112">
    <property type="entry name" value="DOMAIN PROTEIN, PUTATIVE-RELATED"/>
    <property type="match status" value="1"/>
</dbReference>
<dbReference type="EMBL" id="WOWK01000017">
    <property type="protein sequence ID" value="KAF0328428.1"/>
    <property type="molecule type" value="Genomic_DNA"/>
</dbReference>
<reference evidence="3 4" key="1">
    <citation type="submission" date="2019-12" db="EMBL/GenBank/DDBJ databases">
        <title>A genome sequence resource for the geographically widespread anthracnose pathogen Colletotrichum asianum.</title>
        <authorList>
            <person name="Meng Y."/>
        </authorList>
    </citation>
    <scope>NUCLEOTIDE SEQUENCE [LARGE SCALE GENOMIC DNA]</scope>
    <source>
        <strain evidence="3 4">ICMP 18580</strain>
    </source>
</reference>
<dbReference type="Pfam" id="PF06985">
    <property type="entry name" value="HET"/>
    <property type="match status" value="1"/>
</dbReference>
<keyword evidence="4" id="KW-1185">Reference proteome</keyword>
<evidence type="ECO:0000313" key="3">
    <source>
        <dbReference type="EMBL" id="KAF0328428.1"/>
    </source>
</evidence>
<sequence length="720" mass="81770">MVISLGGLTDRDQPEDRGGGSRAWDRDIDIPPEDPTSHLCSRHRIMNLNPSDFAARDQMETLPPDWHFGTLREVTQRSDYCVFCKMIANSVSTDAFSREVEVLGCWIPDVVFEEVDPATQAVTTMTTLRLRIAPEMVGWEDAFDAFDIVPMADNGQDDIFQGRTVDESFINIDLLRTWLQTCQDSHHVVCWPQNPESHNRRGQDADVEPFIRLLDLETNCLIETSTPPEFVALSYVWGTVEVFTLGKDNYINLMTPGSLTEYEGRFPKTIQDAMKLTKLLGYRYLWTDSICIIQRGDGDDKAVQLRLMDVIYSRASVTVTAASGTDANARLAGVCGVSRSKIQNTARYSNDLILLALMPDFEDGVQQIYWNSRGWTYQERLLSRSLLVFTRDTVYFQCGQMTCSEDFNMPKPGVIQSASQQDIMLSRGEEPPTLTPRSQYRLGISEEYYYRMVTEYTSRHMSYADDRVNGFEGILNVLRNVYGDVFIWGMWAGDMLLQSLLWQPRQELRRVYRWNTTTPVYPTWAWGGWTGAVRFDDPGDWNGFPSLDEPSEIVRPSSLGACVEINEDDTPGYYLRVRTRIGRFKLTLHDKSGALRPPALPEVDGPHSVRFGITDVVQAEGGDPEPWLGSILMPQDHRQRLSHEYEFALLSDAYCFSSEELSTSASRFMSPWDVVNVMLIYQQDKLSLNGVPVVERGGVGRMLKSAWDKLSQVCEEILVA</sequence>
<gene>
    <name evidence="3" type="ORF">GQ607_004224</name>
</gene>
<dbReference type="Proteomes" id="UP000434172">
    <property type="component" value="Unassembled WGS sequence"/>
</dbReference>